<proteinExistence type="predicted"/>
<dbReference type="PROSITE" id="PS51201">
    <property type="entry name" value="RCK_N"/>
    <property type="match status" value="1"/>
</dbReference>
<gene>
    <name evidence="4" type="ORF">TST_1216</name>
</gene>
<dbReference type="AlphaFoldDB" id="A0A0S3QUJ9"/>
<dbReference type="InterPro" id="IPR013099">
    <property type="entry name" value="K_chnl_dom"/>
</dbReference>
<feature type="domain" description="RCK N-terminal" evidence="3">
    <location>
        <begin position="103"/>
        <end position="237"/>
    </location>
</feature>
<sequence length="365" mass="40557">MKKIHIATGLILIAVILTCLVFIVEHPHGNLKGPLDALWWLIVTISTVGYGDIVPQTTLGKVIGMFVIITGTILFTFVTGSVASHLVDLKLREREGRGKITFNNHIIIIGNSPKTEEILTGLTNLWHDSSPPSVVLVNTASPEQLELLKNKFPNLNMEFFRGDSSSEAILKQAGAHKADKAIILLDQDSAIEESEKRNLHTVLALRAISEGIEIYVETTSEENKKHLLRAGANEVILHGEFVEYLAAGLLSCSGMGLLLRNLMDTASPKLKIISIEGKFRKKPYREFLTHLRQNNLLPIAIVYSEENIPLDQLLTQDEAIDEIIKSALSELPIDDTKEQTYHVRINPSDDYIINEKDKFAIVVTS</sequence>
<dbReference type="GO" id="GO:0005886">
    <property type="term" value="C:plasma membrane"/>
    <property type="evidence" value="ECO:0007669"/>
    <property type="project" value="UniProtKB-SubCell"/>
</dbReference>
<name>A0A0S3QUJ9_THET7</name>
<evidence type="ECO:0000259" key="3">
    <source>
        <dbReference type="PROSITE" id="PS51201"/>
    </source>
</evidence>
<dbReference type="Proteomes" id="UP000063234">
    <property type="component" value="Chromosome"/>
</dbReference>
<evidence type="ECO:0000313" key="4">
    <source>
        <dbReference type="EMBL" id="BAT72004.1"/>
    </source>
</evidence>
<evidence type="ECO:0000313" key="5">
    <source>
        <dbReference type="Proteomes" id="UP000063234"/>
    </source>
</evidence>
<reference evidence="5" key="1">
    <citation type="journal article" date="2018" name="Science">
        <title>A primordial and reversible TCA cycle in a facultatively chemolithoautotrophic thermophile.</title>
        <authorList>
            <person name="Nunoura T."/>
            <person name="Chikaraishi Y."/>
            <person name="Izaki R."/>
            <person name="Suwa T."/>
            <person name="Sato T."/>
            <person name="Harada T."/>
            <person name="Mori K."/>
            <person name="Kato Y."/>
            <person name="Miyazaki M."/>
            <person name="Shimamura S."/>
            <person name="Yanagawa K."/>
            <person name="Shuto A."/>
            <person name="Ohkouchi N."/>
            <person name="Fujita N."/>
            <person name="Takaki Y."/>
            <person name="Atomi H."/>
            <person name="Takai K."/>
        </authorList>
    </citation>
    <scope>NUCLEOTIDE SEQUENCE [LARGE SCALE GENOMIC DNA]</scope>
    <source>
        <strain evidence="5">DSM 17441 / JCM 13301 / NBRC 103674 / ABI70S6</strain>
    </source>
</reference>
<accession>A0A0S3QUJ9</accession>
<dbReference type="Pfam" id="PF07885">
    <property type="entry name" value="Ion_trans_2"/>
    <property type="match status" value="1"/>
</dbReference>
<dbReference type="SUPFAM" id="SSF51735">
    <property type="entry name" value="NAD(P)-binding Rossmann-fold domains"/>
    <property type="match status" value="1"/>
</dbReference>
<feature type="transmembrane region" description="Helical" evidence="2">
    <location>
        <begin position="62"/>
        <end position="87"/>
    </location>
</feature>
<dbReference type="SUPFAM" id="SSF81324">
    <property type="entry name" value="Voltage-gated potassium channels"/>
    <property type="match status" value="1"/>
</dbReference>
<dbReference type="PANTHER" id="PTHR43833:SF9">
    <property type="entry name" value="POTASSIUM CHANNEL PROTEIN YUGO-RELATED"/>
    <property type="match status" value="1"/>
</dbReference>
<dbReference type="InterPro" id="IPR003148">
    <property type="entry name" value="RCK_N"/>
</dbReference>
<dbReference type="Gene3D" id="1.10.287.70">
    <property type="match status" value="1"/>
</dbReference>
<dbReference type="InterPro" id="IPR036291">
    <property type="entry name" value="NAD(P)-bd_dom_sf"/>
</dbReference>
<evidence type="ECO:0000256" key="2">
    <source>
        <dbReference type="SAM" id="Phobius"/>
    </source>
</evidence>
<dbReference type="InterPro" id="IPR050721">
    <property type="entry name" value="Trk_Ktr_HKT_K-transport"/>
</dbReference>
<keyword evidence="2" id="KW-0812">Transmembrane</keyword>
<feature type="transmembrane region" description="Helical" evidence="2">
    <location>
        <begin position="37"/>
        <end position="56"/>
    </location>
</feature>
<dbReference type="EMBL" id="AP013035">
    <property type="protein sequence ID" value="BAT72004.1"/>
    <property type="molecule type" value="Genomic_DNA"/>
</dbReference>
<feature type="transmembrane region" description="Helical" evidence="2">
    <location>
        <begin position="6"/>
        <end position="25"/>
    </location>
</feature>
<dbReference type="RefSeq" id="WP_068549999.1">
    <property type="nucleotide sequence ID" value="NZ_AP013035.1"/>
</dbReference>
<keyword evidence="2" id="KW-1133">Transmembrane helix</keyword>
<organism evidence="4 5">
    <name type="scientific">Thermosulfidibacter takaii (strain DSM 17441 / JCM 13301 / NBRC 103674 / ABI70S6)</name>
    <dbReference type="NCBI Taxonomy" id="1298851"/>
    <lineage>
        <taxon>Bacteria</taxon>
        <taxon>Pseudomonadati</taxon>
        <taxon>Thermosulfidibacterota</taxon>
        <taxon>Thermosulfidibacteria</taxon>
        <taxon>Thermosulfidibacterales</taxon>
        <taxon>Thermosulfidibacteraceae</taxon>
    </lineage>
</organism>
<keyword evidence="2" id="KW-0472">Membrane</keyword>
<keyword evidence="5" id="KW-1185">Reference proteome</keyword>
<evidence type="ECO:0000256" key="1">
    <source>
        <dbReference type="ARBA" id="ARBA00004651"/>
    </source>
</evidence>
<comment type="subcellular location">
    <subcellularLocation>
        <location evidence="1">Cell membrane</location>
        <topology evidence="1">Multi-pass membrane protein</topology>
    </subcellularLocation>
</comment>
<dbReference type="STRING" id="1298851.TST_1216"/>
<dbReference type="KEGG" id="ttk:TST_1216"/>
<dbReference type="Gene3D" id="3.40.50.720">
    <property type="entry name" value="NAD(P)-binding Rossmann-like Domain"/>
    <property type="match status" value="1"/>
</dbReference>
<dbReference type="PANTHER" id="PTHR43833">
    <property type="entry name" value="POTASSIUM CHANNEL PROTEIN 2-RELATED-RELATED"/>
    <property type="match status" value="1"/>
</dbReference>
<dbReference type="GO" id="GO:0006813">
    <property type="term" value="P:potassium ion transport"/>
    <property type="evidence" value="ECO:0007669"/>
    <property type="project" value="InterPro"/>
</dbReference>
<protein>
    <submittedName>
        <fullName evidence="4">Ion transporter</fullName>
    </submittedName>
</protein>
<dbReference type="PRINTS" id="PR00169">
    <property type="entry name" value="KCHANNEL"/>
</dbReference>
<dbReference type="Pfam" id="PF02254">
    <property type="entry name" value="TrkA_N"/>
    <property type="match status" value="1"/>
</dbReference>